<evidence type="ECO:0000313" key="3">
    <source>
        <dbReference type="Proteomes" id="UP000029492"/>
    </source>
</evidence>
<name>A0A089P1J9_9HYPH</name>
<dbReference type="AlphaFoldDB" id="A0A089P1J9"/>
<dbReference type="HOGENOM" id="CLU_2369635_0_0_5"/>
<keyword evidence="3" id="KW-1185">Reference proteome</keyword>
<proteinExistence type="predicted"/>
<sequence>MRNDPPEDGANRFGLADLCAIAEAPHGDAARPSAEDAPALGAEGDGQAADAGAADLLGEIGDTLIVAYRLAVQDGDPTTVTLIRQALLHTGRRLARGMSPAEAGLSCH</sequence>
<dbReference type="KEGG" id="mor:MOC_4133"/>
<feature type="region of interest" description="Disordered" evidence="1">
    <location>
        <begin position="26"/>
        <end position="47"/>
    </location>
</feature>
<dbReference type="RefSeq" id="WP_043381150.1">
    <property type="nucleotide sequence ID" value="NZ_CP003811.1"/>
</dbReference>
<dbReference type="Proteomes" id="UP000029492">
    <property type="component" value="Chromosome"/>
</dbReference>
<gene>
    <name evidence="2" type="ORF">MOC_4133</name>
</gene>
<organism evidence="2 3">
    <name type="scientific">Methylobacterium oryzae CBMB20</name>
    <dbReference type="NCBI Taxonomy" id="693986"/>
    <lineage>
        <taxon>Bacteria</taxon>
        <taxon>Pseudomonadati</taxon>
        <taxon>Pseudomonadota</taxon>
        <taxon>Alphaproteobacteria</taxon>
        <taxon>Hyphomicrobiales</taxon>
        <taxon>Methylobacteriaceae</taxon>
        <taxon>Methylobacterium</taxon>
    </lineage>
</organism>
<dbReference type="eggNOG" id="ENOG503100J">
    <property type="taxonomic scope" value="Bacteria"/>
</dbReference>
<dbReference type="EMBL" id="CP003811">
    <property type="protein sequence ID" value="AIQ91888.1"/>
    <property type="molecule type" value="Genomic_DNA"/>
</dbReference>
<protein>
    <submittedName>
        <fullName evidence="2">Protein of unassigned function</fullName>
    </submittedName>
</protein>
<reference evidence="2 3" key="1">
    <citation type="journal article" date="2014" name="PLoS ONE">
        <title>Genome Information of Methylobacterium oryzae, a Plant-Probiotic Methylotroph in the Phyllosphere.</title>
        <authorList>
            <person name="Kwak M.J."/>
            <person name="Jeong H."/>
            <person name="Madhaiyan M."/>
            <person name="Lee Y."/>
            <person name="Sa T.M."/>
            <person name="Oh T.K."/>
            <person name="Kim J.F."/>
        </authorList>
    </citation>
    <scope>NUCLEOTIDE SEQUENCE [LARGE SCALE GENOMIC DNA]</scope>
    <source>
        <strain evidence="2 3">CBMB20</strain>
    </source>
</reference>
<evidence type="ECO:0000313" key="2">
    <source>
        <dbReference type="EMBL" id="AIQ91888.1"/>
    </source>
</evidence>
<dbReference type="GeneID" id="96606158"/>
<accession>A0A089P1J9</accession>
<evidence type="ECO:0000256" key="1">
    <source>
        <dbReference type="SAM" id="MobiDB-lite"/>
    </source>
</evidence>